<feature type="domain" description="EamA" evidence="6">
    <location>
        <begin position="8"/>
        <end position="136"/>
    </location>
</feature>
<feature type="transmembrane region" description="Helical" evidence="5">
    <location>
        <begin position="177"/>
        <end position="196"/>
    </location>
</feature>
<feature type="transmembrane region" description="Helical" evidence="5">
    <location>
        <begin position="143"/>
        <end position="165"/>
    </location>
</feature>
<dbReference type="InterPro" id="IPR000620">
    <property type="entry name" value="EamA_dom"/>
</dbReference>
<dbReference type="AlphaFoldDB" id="A0A2S9VFU5"/>
<feature type="domain" description="EamA" evidence="6">
    <location>
        <begin position="150"/>
        <end position="280"/>
    </location>
</feature>
<keyword evidence="2 5" id="KW-0812">Transmembrane</keyword>
<comment type="caution">
    <text evidence="7">The sequence shown here is derived from an EMBL/GenBank/DDBJ whole genome shotgun (WGS) entry which is preliminary data.</text>
</comment>
<feature type="transmembrane region" description="Helical" evidence="5">
    <location>
        <begin position="67"/>
        <end position="87"/>
    </location>
</feature>
<reference evidence="8" key="1">
    <citation type="journal article" date="2020" name="Int. J. Syst. Evol. Microbiol.">
        <title>Alteromonas alba sp. nov., a marine bacterium isolated from the seawater of the West Pacific Ocean.</title>
        <authorList>
            <person name="Sun C."/>
            <person name="Wu Y.-H."/>
            <person name="Xamxidin M."/>
            <person name="Cheng H."/>
            <person name="Xu X.-W."/>
        </authorList>
    </citation>
    <scope>NUCLEOTIDE SEQUENCE [LARGE SCALE GENOMIC DNA]</scope>
    <source>
        <strain evidence="8">190</strain>
    </source>
</reference>
<dbReference type="OrthoDB" id="9810556at2"/>
<evidence type="ECO:0000256" key="1">
    <source>
        <dbReference type="ARBA" id="ARBA00004141"/>
    </source>
</evidence>
<dbReference type="InterPro" id="IPR050638">
    <property type="entry name" value="AA-Vitamin_Transporters"/>
</dbReference>
<dbReference type="Proteomes" id="UP000238949">
    <property type="component" value="Unassembled WGS sequence"/>
</dbReference>
<keyword evidence="3 5" id="KW-1133">Transmembrane helix</keyword>
<keyword evidence="8" id="KW-1185">Reference proteome</keyword>
<dbReference type="SUPFAM" id="SSF103481">
    <property type="entry name" value="Multidrug resistance efflux transporter EmrE"/>
    <property type="match status" value="2"/>
</dbReference>
<evidence type="ECO:0000256" key="5">
    <source>
        <dbReference type="SAM" id="Phobius"/>
    </source>
</evidence>
<feature type="transmembrane region" description="Helical" evidence="5">
    <location>
        <begin position="93"/>
        <end position="113"/>
    </location>
</feature>
<feature type="transmembrane region" description="Helical" evidence="5">
    <location>
        <begin position="239"/>
        <end position="258"/>
    </location>
</feature>
<organism evidence="7 8">
    <name type="scientific">Alteromonas alba</name>
    <dbReference type="NCBI Taxonomy" id="2079529"/>
    <lineage>
        <taxon>Bacteria</taxon>
        <taxon>Pseudomonadati</taxon>
        <taxon>Pseudomonadota</taxon>
        <taxon>Gammaproteobacteria</taxon>
        <taxon>Alteromonadales</taxon>
        <taxon>Alteromonadaceae</taxon>
        <taxon>Alteromonas/Salinimonas group</taxon>
        <taxon>Alteromonas</taxon>
    </lineage>
</organism>
<feature type="transmembrane region" description="Helical" evidence="5">
    <location>
        <begin position="120"/>
        <end position="137"/>
    </location>
</feature>
<gene>
    <name evidence="7" type="ORF">C6Y40_02305</name>
</gene>
<protein>
    <submittedName>
        <fullName evidence="7">EamA family transporter</fullName>
    </submittedName>
</protein>
<feature type="transmembrane region" description="Helical" evidence="5">
    <location>
        <begin position="208"/>
        <end position="232"/>
    </location>
</feature>
<dbReference type="EMBL" id="PVNP01000013">
    <property type="protein sequence ID" value="PRO75341.1"/>
    <property type="molecule type" value="Genomic_DNA"/>
</dbReference>
<accession>A0A2S9VFU5</accession>
<name>A0A2S9VFU5_9ALTE</name>
<dbReference type="GO" id="GO:0016020">
    <property type="term" value="C:membrane"/>
    <property type="evidence" value="ECO:0007669"/>
    <property type="project" value="UniProtKB-SubCell"/>
</dbReference>
<feature type="transmembrane region" description="Helical" evidence="5">
    <location>
        <begin position="264"/>
        <end position="284"/>
    </location>
</feature>
<evidence type="ECO:0000256" key="2">
    <source>
        <dbReference type="ARBA" id="ARBA00022692"/>
    </source>
</evidence>
<dbReference type="PANTHER" id="PTHR32322">
    <property type="entry name" value="INNER MEMBRANE TRANSPORTER"/>
    <property type="match status" value="1"/>
</dbReference>
<dbReference type="InterPro" id="IPR037185">
    <property type="entry name" value="EmrE-like"/>
</dbReference>
<feature type="transmembrane region" description="Helical" evidence="5">
    <location>
        <begin position="36"/>
        <end position="55"/>
    </location>
</feature>
<evidence type="ECO:0000313" key="7">
    <source>
        <dbReference type="EMBL" id="PRO75341.1"/>
    </source>
</evidence>
<comment type="subcellular location">
    <subcellularLocation>
        <location evidence="1">Membrane</location>
        <topology evidence="1">Multi-pass membrane protein</topology>
    </subcellularLocation>
</comment>
<evidence type="ECO:0000313" key="8">
    <source>
        <dbReference type="Proteomes" id="UP000238949"/>
    </source>
</evidence>
<proteinExistence type="predicted"/>
<dbReference type="RefSeq" id="WP_105933146.1">
    <property type="nucleotide sequence ID" value="NZ_PVNP01000013.1"/>
</dbReference>
<evidence type="ECO:0000256" key="4">
    <source>
        <dbReference type="ARBA" id="ARBA00023136"/>
    </source>
</evidence>
<dbReference type="PANTHER" id="PTHR32322:SF9">
    <property type="entry name" value="AMINO-ACID METABOLITE EFFLUX PUMP-RELATED"/>
    <property type="match status" value="1"/>
</dbReference>
<evidence type="ECO:0000256" key="3">
    <source>
        <dbReference type="ARBA" id="ARBA00022989"/>
    </source>
</evidence>
<keyword evidence="4 5" id="KW-0472">Membrane</keyword>
<dbReference type="Pfam" id="PF00892">
    <property type="entry name" value="EamA"/>
    <property type="match status" value="2"/>
</dbReference>
<evidence type="ECO:0000259" key="6">
    <source>
        <dbReference type="Pfam" id="PF00892"/>
    </source>
</evidence>
<sequence>MTSREMGALLLLGAIWGASFIFMRVAAPEFGIVPLVVLRTSLATLVFLPFLFLTGGGRQMVKLWKPMCLLGAINTAVPFALFNFASLQLQSGVLAILNATAPMFAAMFAFIWLRERLSTLAITGLLCGFVGVVVISLDKTLGSQLSIVPVLAVLGAAGCYGWGACMMKKSLAGVKPVAVAAGSQLWASLLLTPFALMQLPEAWPSSLAWMNALALALVGTGMAYLLYFYLIASAGPAKAVMVGYLVPLFGIAWGVIFLNEILSVWDFCGGLLILLGISFTTGVAQRVAHWAKQRLVVN</sequence>